<gene>
    <name evidence="1" type="ORF">JOC58_000868</name>
</gene>
<evidence type="ECO:0000313" key="1">
    <source>
        <dbReference type="EMBL" id="MDR6242983.1"/>
    </source>
</evidence>
<reference evidence="1 2" key="1">
    <citation type="submission" date="2023-07" db="EMBL/GenBank/DDBJ databases">
        <title>Genomic Encyclopedia of Type Strains, Phase IV (KMG-IV): sequencing the most valuable type-strain genomes for metagenomic binning, comparative biology and taxonomic classification.</title>
        <authorList>
            <person name="Goeker M."/>
        </authorList>
    </citation>
    <scope>NUCLEOTIDE SEQUENCE [LARGE SCALE GENOMIC DNA]</scope>
    <source>
        <strain evidence="1 2">DSM 22170</strain>
    </source>
</reference>
<protein>
    <submittedName>
        <fullName evidence="1">Uncharacterized protein</fullName>
    </submittedName>
</protein>
<keyword evidence="2" id="KW-1185">Reference proteome</keyword>
<accession>A0ABU1IUS4</accession>
<proteinExistence type="predicted"/>
<evidence type="ECO:0000313" key="2">
    <source>
        <dbReference type="Proteomes" id="UP001185028"/>
    </source>
</evidence>
<dbReference type="EMBL" id="JAVDQH010000003">
    <property type="protein sequence ID" value="MDR6242983.1"/>
    <property type="molecule type" value="Genomic_DNA"/>
</dbReference>
<sequence>MILNLSLQGYFNIFYIIMARHMLVHRIYEVCIYSGHFQ</sequence>
<dbReference type="Proteomes" id="UP001185028">
    <property type="component" value="Unassembled WGS sequence"/>
</dbReference>
<organism evidence="1 2">
    <name type="scientific">Paenibacillus hunanensis</name>
    <dbReference type="NCBI Taxonomy" id="539262"/>
    <lineage>
        <taxon>Bacteria</taxon>
        <taxon>Bacillati</taxon>
        <taxon>Bacillota</taxon>
        <taxon>Bacilli</taxon>
        <taxon>Bacillales</taxon>
        <taxon>Paenibacillaceae</taxon>
        <taxon>Paenibacillus</taxon>
    </lineage>
</organism>
<comment type="caution">
    <text evidence="1">The sequence shown here is derived from an EMBL/GenBank/DDBJ whole genome shotgun (WGS) entry which is preliminary data.</text>
</comment>
<name>A0ABU1IUS4_9BACL</name>